<feature type="signal peptide" evidence="1">
    <location>
        <begin position="1"/>
        <end position="27"/>
    </location>
</feature>
<protein>
    <submittedName>
        <fullName evidence="2">Uncharacterized protein</fullName>
    </submittedName>
</protein>
<dbReference type="EMBL" id="JALJEJ010000003">
    <property type="protein sequence ID" value="MCJ8209808.1"/>
    <property type="molecule type" value="Genomic_DNA"/>
</dbReference>
<comment type="caution">
    <text evidence="2">The sequence shown here is derived from an EMBL/GenBank/DDBJ whole genome shotgun (WGS) entry which is preliminary data.</text>
</comment>
<proteinExistence type="predicted"/>
<accession>A0A9X2BD03</accession>
<dbReference type="Proteomes" id="UP001139450">
    <property type="component" value="Unassembled WGS sequence"/>
</dbReference>
<evidence type="ECO:0000256" key="1">
    <source>
        <dbReference type="SAM" id="SignalP"/>
    </source>
</evidence>
<evidence type="ECO:0000313" key="3">
    <source>
        <dbReference type="Proteomes" id="UP001139450"/>
    </source>
</evidence>
<sequence>MNQIMNRMRLKISALVLIALLMGNSCAKQVKTDTVVYSNDFESGNLKDITSGTIEVYNGTHVLGRYNKGSFTLNLNGLPKHDIIKISFDLYIHDSWDGNRSFADNAYGPDMWKMQVDNQTYINTTFSNDTCQPGYICPAQSYPLDYPANNNPKTGAFRTDLPGVCTQQPGVRVTTQYKIEKTIVHNAGSVKLQCLDELIDKYEADQKCSESWSIDNLVVKAIAL</sequence>
<keyword evidence="1" id="KW-0732">Signal</keyword>
<gene>
    <name evidence="2" type="ORF">MUY27_08815</name>
</gene>
<organism evidence="2 3">
    <name type="scientific">Mucilaginibacter straminoryzae</name>
    <dbReference type="NCBI Taxonomy" id="2932774"/>
    <lineage>
        <taxon>Bacteria</taxon>
        <taxon>Pseudomonadati</taxon>
        <taxon>Bacteroidota</taxon>
        <taxon>Sphingobacteriia</taxon>
        <taxon>Sphingobacteriales</taxon>
        <taxon>Sphingobacteriaceae</taxon>
        <taxon>Mucilaginibacter</taxon>
    </lineage>
</organism>
<feature type="chain" id="PRO_5040739049" evidence="1">
    <location>
        <begin position="28"/>
        <end position="224"/>
    </location>
</feature>
<dbReference type="RefSeq" id="WP_245129640.1">
    <property type="nucleotide sequence ID" value="NZ_JALJEJ010000003.1"/>
</dbReference>
<keyword evidence="3" id="KW-1185">Reference proteome</keyword>
<dbReference type="AlphaFoldDB" id="A0A9X2BD03"/>
<evidence type="ECO:0000313" key="2">
    <source>
        <dbReference type="EMBL" id="MCJ8209808.1"/>
    </source>
</evidence>
<reference evidence="2" key="1">
    <citation type="submission" date="2022-04" db="EMBL/GenBank/DDBJ databases">
        <title>Mucilaginibacter sp. RS28 isolated from freshwater.</title>
        <authorList>
            <person name="Ko S.-R."/>
        </authorList>
    </citation>
    <scope>NUCLEOTIDE SEQUENCE</scope>
    <source>
        <strain evidence="2">RS28</strain>
    </source>
</reference>
<name>A0A9X2BD03_9SPHI</name>